<evidence type="ECO:0008006" key="4">
    <source>
        <dbReference type="Google" id="ProtNLM"/>
    </source>
</evidence>
<name>A0A1L7AM76_9PROT</name>
<keyword evidence="1" id="KW-1133">Transmembrane helix</keyword>
<evidence type="ECO:0000256" key="1">
    <source>
        <dbReference type="SAM" id="Phobius"/>
    </source>
</evidence>
<keyword evidence="1" id="KW-0472">Membrane</keyword>
<sequence>MHDILLPPPVPLTPATPAWAVLGVLLLALLLWGVWRGWQRWRREAYRREARRALDAMVARGEFAPLPALVKRTALAVFPREAVAGLTGADWAAFLRRTAPRAHLSEAQAMALARLPYLGPTDAQAAGPVAIAAARGWITRHDRPVHDRTV</sequence>
<protein>
    <recommendedName>
        <fullName evidence="4">DUF4381 domain-containing protein</fullName>
    </recommendedName>
</protein>
<accession>A0A1L7AM76</accession>
<dbReference type="STRING" id="257708.RGI145_21495"/>
<dbReference type="Proteomes" id="UP000185494">
    <property type="component" value="Chromosome 2"/>
</dbReference>
<dbReference type="Pfam" id="PF14316">
    <property type="entry name" value="DUF4381"/>
    <property type="match status" value="1"/>
</dbReference>
<dbReference type="AlphaFoldDB" id="A0A1L7AM76"/>
<proteinExistence type="predicted"/>
<gene>
    <name evidence="2" type="ORF">RGI145_21495</name>
</gene>
<reference evidence="2 3" key="1">
    <citation type="submission" date="2016-05" db="EMBL/GenBank/DDBJ databases">
        <title>Complete Genome and Methylome Analysis of Psychrotrophic Bacterial Isolates from Antarctic Lake Untersee.</title>
        <authorList>
            <person name="Fomenkov A."/>
            <person name="Akimov V.N."/>
            <person name="Vasilyeva L.V."/>
            <person name="Andersen D."/>
            <person name="Vincze T."/>
            <person name="Roberts R.J."/>
        </authorList>
    </citation>
    <scope>NUCLEOTIDE SEQUENCE [LARGE SCALE GENOMIC DNA]</scope>
    <source>
        <strain evidence="2 3">U14-5</strain>
    </source>
</reference>
<dbReference type="InterPro" id="IPR025489">
    <property type="entry name" value="DUF4381"/>
</dbReference>
<organism evidence="2 3">
    <name type="scientific">Roseomonas gilardii</name>
    <dbReference type="NCBI Taxonomy" id="257708"/>
    <lineage>
        <taxon>Bacteria</taxon>
        <taxon>Pseudomonadati</taxon>
        <taxon>Pseudomonadota</taxon>
        <taxon>Alphaproteobacteria</taxon>
        <taxon>Acetobacterales</taxon>
        <taxon>Roseomonadaceae</taxon>
        <taxon>Roseomonas</taxon>
    </lineage>
</organism>
<evidence type="ECO:0000313" key="3">
    <source>
        <dbReference type="Proteomes" id="UP000185494"/>
    </source>
</evidence>
<dbReference type="EMBL" id="CP015584">
    <property type="protein sequence ID" value="APT59881.1"/>
    <property type="molecule type" value="Genomic_DNA"/>
</dbReference>
<feature type="transmembrane region" description="Helical" evidence="1">
    <location>
        <begin position="18"/>
        <end position="38"/>
    </location>
</feature>
<dbReference type="KEGG" id="rgi:RGI145_21495"/>
<evidence type="ECO:0000313" key="2">
    <source>
        <dbReference type="EMBL" id="APT59881.1"/>
    </source>
</evidence>
<keyword evidence="1" id="KW-0812">Transmembrane</keyword>